<accession>A0A813JUN0</accession>
<organism evidence="2 3">
    <name type="scientific">Polarella glacialis</name>
    <name type="common">Dinoflagellate</name>
    <dbReference type="NCBI Taxonomy" id="89957"/>
    <lineage>
        <taxon>Eukaryota</taxon>
        <taxon>Sar</taxon>
        <taxon>Alveolata</taxon>
        <taxon>Dinophyceae</taxon>
        <taxon>Suessiales</taxon>
        <taxon>Suessiaceae</taxon>
        <taxon>Polarella</taxon>
    </lineage>
</organism>
<gene>
    <name evidence="2" type="ORF">PGLA2088_LOCUS26363</name>
</gene>
<feature type="region of interest" description="Disordered" evidence="1">
    <location>
        <begin position="58"/>
        <end position="101"/>
    </location>
</feature>
<evidence type="ECO:0000313" key="3">
    <source>
        <dbReference type="Proteomes" id="UP000626109"/>
    </source>
</evidence>
<comment type="caution">
    <text evidence="2">The sequence shown here is derived from an EMBL/GenBank/DDBJ whole genome shotgun (WGS) entry which is preliminary data.</text>
</comment>
<proteinExistence type="predicted"/>
<feature type="non-terminal residue" evidence="2">
    <location>
        <position position="1"/>
    </location>
</feature>
<name>A0A813JUN0_POLGL</name>
<dbReference type="EMBL" id="CAJNNW010027036">
    <property type="protein sequence ID" value="CAE8689203.1"/>
    <property type="molecule type" value="Genomic_DNA"/>
</dbReference>
<sequence length="101" mass="11307">VQHALLGDGDWSQQASEKPLVSHFRPLDGRKHRDPNLATIYRTAVDPELMRMGINHVSDNRFRPSDQFRPPGLSQSSPRRKRPAMAAPEGSEDGTSFGRSQ</sequence>
<evidence type="ECO:0000313" key="2">
    <source>
        <dbReference type="EMBL" id="CAE8689203.1"/>
    </source>
</evidence>
<dbReference type="Proteomes" id="UP000626109">
    <property type="component" value="Unassembled WGS sequence"/>
</dbReference>
<evidence type="ECO:0000256" key="1">
    <source>
        <dbReference type="SAM" id="MobiDB-lite"/>
    </source>
</evidence>
<reference evidence="2" key="1">
    <citation type="submission" date="2021-02" db="EMBL/GenBank/DDBJ databases">
        <authorList>
            <person name="Dougan E. K."/>
            <person name="Rhodes N."/>
            <person name="Thang M."/>
            <person name="Chan C."/>
        </authorList>
    </citation>
    <scope>NUCLEOTIDE SEQUENCE</scope>
</reference>
<protein>
    <submittedName>
        <fullName evidence="2">Uncharacterized protein</fullName>
    </submittedName>
</protein>
<feature type="non-terminal residue" evidence="2">
    <location>
        <position position="101"/>
    </location>
</feature>
<feature type="region of interest" description="Disordered" evidence="1">
    <location>
        <begin position="1"/>
        <end position="33"/>
    </location>
</feature>
<dbReference type="AlphaFoldDB" id="A0A813JUN0"/>